<feature type="region of interest" description="Disordered" evidence="1">
    <location>
        <begin position="87"/>
        <end position="110"/>
    </location>
</feature>
<organism evidence="2 3">
    <name type="scientific">Oryzisolibacter propanilivorax</name>
    <dbReference type="NCBI Taxonomy" id="1527607"/>
    <lineage>
        <taxon>Bacteria</taxon>
        <taxon>Pseudomonadati</taxon>
        <taxon>Pseudomonadota</taxon>
        <taxon>Betaproteobacteria</taxon>
        <taxon>Burkholderiales</taxon>
        <taxon>Comamonadaceae</taxon>
        <taxon>Oryzisolibacter</taxon>
    </lineage>
</organism>
<evidence type="ECO:0000313" key="2">
    <source>
        <dbReference type="EMBL" id="SDM60658.1"/>
    </source>
</evidence>
<feature type="compositionally biased region" description="Pro residues" evidence="1">
    <location>
        <begin position="89"/>
        <end position="99"/>
    </location>
</feature>
<name>A0A1G9UL77_9BURK</name>
<keyword evidence="3" id="KW-1185">Reference proteome</keyword>
<accession>A0A1G9UL77</accession>
<evidence type="ECO:0000256" key="1">
    <source>
        <dbReference type="SAM" id="MobiDB-lite"/>
    </source>
</evidence>
<proteinExistence type="predicted"/>
<dbReference type="Proteomes" id="UP000198552">
    <property type="component" value="Unassembled WGS sequence"/>
</dbReference>
<protein>
    <submittedName>
        <fullName evidence="2">Uncharacterized protein</fullName>
    </submittedName>
</protein>
<reference evidence="3" key="1">
    <citation type="submission" date="2016-10" db="EMBL/GenBank/DDBJ databases">
        <authorList>
            <person name="Varghese N."/>
            <person name="Submissions S."/>
        </authorList>
    </citation>
    <scope>NUCLEOTIDE SEQUENCE [LARGE SCALE GENOMIC DNA]</scope>
    <source>
        <strain evidence="3">EPL6</strain>
    </source>
</reference>
<feature type="region of interest" description="Disordered" evidence="1">
    <location>
        <begin position="134"/>
        <end position="158"/>
    </location>
</feature>
<gene>
    <name evidence="2" type="ORF">SAMN05428957_10949</name>
</gene>
<sequence>MWDWGCFDCWFCFDCGGRDSPRRATSFLARARKEAKNTAPRLRPLRWREGADLGRDACGVGRRTHCAAAQLRSNNCGQSDDEAWALRRPCPPASAPPQAQPQGAKTGRGRRCARPFLLPRPRQGERAGVKGQWFGRSACTSPPTLTPALSRPAGEGVKTMRRGGVGQTCSPAIGCLAVPSPHPPSKAAPVSGRWRGGMGAGAPMLRELTGRICPNEAAQQRSELCGPPRQCPETGCPHARQRVGDAACGARFFAYFLVV</sequence>
<evidence type="ECO:0000313" key="3">
    <source>
        <dbReference type="Proteomes" id="UP000198552"/>
    </source>
</evidence>
<dbReference type="AlphaFoldDB" id="A0A1G9UL77"/>
<dbReference type="EMBL" id="FNHP01000009">
    <property type="protein sequence ID" value="SDM60658.1"/>
    <property type="molecule type" value="Genomic_DNA"/>
</dbReference>